<dbReference type="SUPFAM" id="SSF52833">
    <property type="entry name" value="Thioredoxin-like"/>
    <property type="match status" value="1"/>
</dbReference>
<accession>A0A8U8BCB3</accession>
<evidence type="ECO:0000256" key="1">
    <source>
        <dbReference type="ARBA" id="ARBA00006347"/>
    </source>
</evidence>
<dbReference type="Ensembl" id="ENSCPVT00000015452.2">
    <property type="protein sequence ID" value="ENSCPVP00000014793.2"/>
    <property type="gene ID" value="ENSCPVG00000010821.2"/>
</dbReference>
<dbReference type="GO" id="GO:0034976">
    <property type="term" value="P:response to endoplasmic reticulum stress"/>
    <property type="evidence" value="ECO:0007669"/>
    <property type="project" value="TreeGrafter"/>
</dbReference>
<proteinExistence type="inferred from homology"/>
<name>A0A8C3N7J8_GEOPR</name>
<comment type="similarity">
    <text evidence="1">Belongs to the protein disulfide isomerase family.</text>
</comment>
<dbReference type="InterPro" id="IPR036249">
    <property type="entry name" value="Thioredoxin-like_sf"/>
</dbReference>
<dbReference type="GO" id="GO:0005783">
    <property type="term" value="C:endoplasmic reticulum"/>
    <property type="evidence" value="ECO:0007669"/>
    <property type="project" value="TreeGrafter"/>
</dbReference>
<dbReference type="Pfam" id="PF13848">
    <property type="entry name" value="Thioredoxin_6"/>
    <property type="match status" value="1"/>
</dbReference>
<accession>A0A8C3N7J8</accession>
<keyword evidence="3" id="KW-1185">Reference proteome</keyword>
<reference evidence="2" key="3">
    <citation type="submission" date="2025-09" db="UniProtKB">
        <authorList>
            <consortium name="Ensembl"/>
        </authorList>
    </citation>
    <scope>IDENTIFICATION</scope>
</reference>
<evidence type="ECO:0000313" key="2">
    <source>
        <dbReference type="Ensembl" id="ENSCPVP00000014793.2"/>
    </source>
</evidence>
<dbReference type="GO" id="GO:0006457">
    <property type="term" value="P:protein folding"/>
    <property type="evidence" value="ECO:0007669"/>
    <property type="project" value="TreeGrafter"/>
</dbReference>
<dbReference type="PANTHER" id="PTHR18929:SF193">
    <property type="entry name" value="ENDOPLASMIC RETICULUM RESIDENT PROTEIN 27"/>
    <property type="match status" value="1"/>
</dbReference>
<sequence length="177" mass="20560">MPRIVCQLILPVDNDRRDLDMSSREVDAKKLTRFVRMNELRLVTEYNPVTAIGVMQSSLQFNLLLITDKMSPKHPERMRKFRAAAELYKGKILFILLDSNLQSNERVLSYFQLKKSQLPALAIFHTPDDEHEVVAVNDISIERVQDFCNRFLQRMPKVKGALMLLFTRLLEKVTSVP</sequence>
<dbReference type="AlphaFoldDB" id="A0A8C3N7J8"/>
<dbReference type="Gene3D" id="3.40.30.10">
    <property type="entry name" value="Glutaredoxin"/>
    <property type="match status" value="1"/>
</dbReference>
<reference evidence="2" key="1">
    <citation type="submission" date="2020-02" db="EMBL/GenBank/DDBJ databases">
        <authorList>
            <person name="Enbody D E."/>
            <person name="Pettersson E M."/>
        </authorList>
    </citation>
    <scope>NUCLEOTIDE SEQUENCE [LARGE SCALE GENOMIC DNA]</scope>
</reference>
<dbReference type="CDD" id="cd02982">
    <property type="entry name" value="PDI_b'_family"/>
    <property type="match status" value="1"/>
</dbReference>
<dbReference type="Proteomes" id="UP000694382">
    <property type="component" value="Chromosome 1A"/>
</dbReference>
<reference evidence="2" key="2">
    <citation type="submission" date="2025-08" db="UniProtKB">
        <authorList>
            <consortium name="Ensembl"/>
        </authorList>
    </citation>
    <scope>IDENTIFICATION</scope>
</reference>
<protein>
    <submittedName>
        <fullName evidence="2">Uncharacterized protein</fullName>
    </submittedName>
</protein>
<dbReference type="PANTHER" id="PTHR18929">
    <property type="entry name" value="PROTEIN DISULFIDE ISOMERASE"/>
    <property type="match status" value="1"/>
</dbReference>
<organism evidence="2 3">
    <name type="scientific">Geospiza parvula</name>
    <name type="common">Small tree-finch</name>
    <name type="synonym">Camarhynchus parvulus</name>
    <dbReference type="NCBI Taxonomy" id="87175"/>
    <lineage>
        <taxon>Eukaryota</taxon>
        <taxon>Metazoa</taxon>
        <taxon>Chordata</taxon>
        <taxon>Craniata</taxon>
        <taxon>Vertebrata</taxon>
        <taxon>Euteleostomi</taxon>
        <taxon>Archelosauria</taxon>
        <taxon>Archosauria</taxon>
        <taxon>Dinosauria</taxon>
        <taxon>Saurischia</taxon>
        <taxon>Theropoda</taxon>
        <taxon>Coelurosauria</taxon>
        <taxon>Aves</taxon>
        <taxon>Neognathae</taxon>
        <taxon>Neoaves</taxon>
        <taxon>Telluraves</taxon>
        <taxon>Australaves</taxon>
        <taxon>Passeriformes</taxon>
        <taxon>Thraupidae</taxon>
        <taxon>Camarhynchus</taxon>
    </lineage>
</organism>
<evidence type="ECO:0000313" key="3">
    <source>
        <dbReference type="Proteomes" id="UP000694382"/>
    </source>
</evidence>